<keyword evidence="8" id="KW-1185">Reference proteome</keyword>
<feature type="compositionally biased region" description="Basic and acidic residues" evidence="5">
    <location>
        <begin position="263"/>
        <end position="280"/>
    </location>
</feature>
<keyword evidence="3" id="KW-0862">Zinc</keyword>
<comment type="caution">
    <text evidence="7">The sequence shown here is derived from an EMBL/GenBank/DDBJ whole genome shotgun (WGS) entry which is preliminary data.</text>
</comment>
<reference evidence="7" key="2">
    <citation type="journal article" date="2023" name="Microbiol Resour">
        <title>Decontamination and Annotation of the Draft Genome Sequence of the Oomycete Lagenidium giganteum ARSEF 373.</title>
        <authorList>
            <person name="Morgan W.R."/>
            <person name="Tartar A."/>
        </authorList>
    </citation>
    <scope>NUCLEOTIDE SEQUENCE</scope>
    <source>
        <strain evidence="7">ARSEF 373</strain>
    </source>
</reference>
<dbReference type="SMART" id="SM00184">
    <property type="entry name" value="RING"/>
    <property type="match status" value="1"/>
</dbReference>
<evidence type="ECO:0000256" key="2">
    <source>
        <dbReference type="ARBA" id="ARBA00022771"/>
    </source>
</evidence>
<keyword evidence="1" id="KW-0479">Metal-binding</keyword>
<dbReference type="Gene3D" id="3.30.40.10">
    <property type="entry name" value="Zinc/RING finger domain, C3HC4 (zinc finger)"/>
    <property type="match status" value="1"/>
</dbReference>
<dbReference type="GO" id="GO:0061630">
    <property type="term" value="F:ubiquitin protein ligase activity"/>
    <property type="evidence" value="ECO:0007669"/>
    <property type="project" value="TreeGrafter"/>
</dbReference>
<dbReference type="SUPFAM" id="SSF57850">
    <property type="entry name" value="RING/U-box"/>
    <property type="match status" value="1"/>
</dbReference>
<dbReference type="EMBL" id="DAKRPA010000032">
    <property type="protein sequence ID" value="DBA02372.1"/>
    <property type="molecule type" value="Genomic_DNA"/>
</dbReference>
<feature type="region of interest" description="Disordered" evidence="5">
    <location>
        <begin position="252"/>
        <end position="280"/>
    </location>
</feature>
<proteinExistence type="predicted"/>
<gene>
    <name evidence="7" type="ORF">N0F65_007191</name>
</gene>
<accession>A0AAV2Z9R4</accession>
<sequence>MDLAIRVNVRYAAPPNSQIKDALRLFKSPRWVQSIIRYIMPQLNSVSPAALHVIEDLKKNLVRPDGCAPSCVVCMEGLAHPCVQLPCQHQFHESCIEPWLKMHSTCPTCRDQLPTDAYTNYSVYAINTTIILQQSQARMPTAELLELPASNQIIRAIVNARVRRNVPAVAAAANSLAAPPALTASQDIHIDQATLPSASTTTETTALEISTPVMNASVLQRGTALTATLPPCITEPVVPLLHRNATRRRVREEENAHMLSKRARLEQEAHEERRNVSTAI</sequence>
<dbReference type="Proteomes" id="UP001146120">
    <property type="component" value="Unassembled WGS sequence"/>
</dbReference>
<dbReference type="InterPro" id="IPR013083">
    <property type="entry name" value="Znf_RING/FYVE/PHD"/>
</dbReference>
<evidence type="ECO:0000256" key="5">
    <source>
        <dbReference type="SAM" id="MobiDB-lite"/>
    </source>
</evidence>
<name>A0AAV2Z9R4_9STRA</name>
<dbReference type="InterPro" id="IPR001841">
    <property type="entry name" value="Znf_RING"/>
</dbReference>
<dbReference type="Pfam" id="PF13639">
    <property type="entry name" value="zf-RING_2"/>
    <property type="match status" value="1"/>
</dbReference>
<evidence type="ECO:0000313" key="7">
    <source>
        <dbReference type="EMBL" id="DBA02372.1"/>
    </source>
</evidence>
<evidence type="ECO:0000256" key="4">
    <source>
        <dbReference type="PROSITE-ProRule" id="PRU00175"/>
    </source>
</evidence>
<evidence type="ECO:0000313" key="8">
    <source>
        <dbReference type="Proteomes" id="UP001146120"/>
    </source>
</evidence>
<dbReference type="PANTHER" id="PTHR15710:SF243">
    <property type="entry name" value="E3 UBIQUITIN-PROTEIN LIGASE PRAJA-2 ISOFORM X1"/>
    <property type="match status" value="1"/>
</dbReference>
<evidence type="ECO:0000256" key="3">
    <source>
        <dbReference type="ARBA" id="ARBA00022833"/>
    </source>
</evidence>
<keyword evidence="2 4" id="KW-0863">Zinc-finger</keyword>
<dbReference type="CDD" id="cd16454">
    <property type="entry name" value="RING-H2_PA-TM-RING"/>
    <property type="match status" value="1"/>
</dbReference>
<protein>
    <recommendedName>
        <fullName evidence="6">RING-type domain-containing protein</fullName>
    </recommendedName>
</protein>
<evidence type="ECO:0000259" key="6">
    <source>
        <dbReference type="PROSITE" id="PS50089"/>
    </source>
</evidence>
<dbReference type="GO" id="GO:0008270">
    <property type="term" value="F:zinc ion binding"/>
    <property type="evidence" value="ECO:0007669"/>
    <property type="project" value="UniProtKB-KW"/>
</dbReference>
<dbReference type="PANTHER" id="PTHR15710">
    <property type="entry name" value="E3 UBIQUITIN-PROTEIN LIGASE PRAJA"/>
    <property type="match status" value="1"/>
</dbReference>
<dbReference type="PROSITE" id="PS50089">
    <property type="entry name" value="ZF_RING_2"/>
    <property type="match status" value="1"/>
</dbReference>
<dbReference type="GO" id="GO:0016567">
    <property type="term" value="P:protein ubiquitination"/>
    <property type="evidence" value="ECO:0007669"/>
    <property type="project" value="TreeGrafter"/>
</dbReference>
<feature type="domain" description="RING-type" evidence="6">
    <location>
        <begin position="71"/>
        <end position="110"/>
    </location>
</feature>
<dbReference type="GO" id="GO:0005737">
    <property type="term" value="C:cytoplasm"/>
    <property type="evidence" value="ECO:0007669"/>
    <property type="project" value="TreeGrafter"/>
</dbReference>
<reference evidence="7" key="1">
    <citation type="submission" date="2022-11" db="EMBL/GenBank/DDBJ databases">
        <authorList>
            <person name="Morgan W.R."/>
            <person name="Tartar A."/>
        </authorList>
    </citation>
    <scope>NUCLEOTIDE SEQUENCE</scope>
    <source>
        <strain evidence="7">ARSEF 373</strain>
    </source>
</reference>
<organism evidence="7 8">
    <name type="scientific">Lagenidium giganteum</name>
    <dbReference type="NCBI Taxonomy" id="4803"/>
    <lineage>
        <taxon>Eukaryota</taxon>
        <taxon>Sar</taxon>
        <taxon>Stramenopiles</taxon>
        <taxon>Oomycota</taxon>
        <taxon>Peronosporomycetes</taxon>
        <taxon>Pythiales</taxon>
        <taxon>Pythiaceae</taxon>
    </lineage>
</organism>
<dbReference type="AlphaFoldDB" id="A0AAV2Z9R4"/>
<evidence type="ECO:0000256" key="1">
    <source>
        <dbReference type="ARBA" id="ARBA00022723"/>
    </source>
</evidence>